<reference evidence="1" key="1">
    <citation type="journal article" date="2021" name="Proc. Natl. Acad. Sci. U.S.A.">
        <title>A Catalog of Tens of Thousands of Viruses from Human Metagenomes Reveals Hidden Associations with Chronic Diseases.</title>
        <authorList>
            <person name="Tisza M.J."/>
            <person name="Buck C.B."/>
        </authorList>
    </citation>
    <scope>NUCLEOTIDE SEQUENCE</scope>
    <source>
        <strain evidence="1">CtQf419</strain>
    </source>
</reference>
<sequence length="63" mass="7253">MKFYEVTTCFFDDGKVTAAITRTVESDQKPTDTSDNNDKCDVYKDWFETEEAANQFIKDAKEA</sequence>
<organism evidence="1">
    <name type="scientific">Myoviridae sp. ctQf419</name>
    <dbReference type="NCBI Taxonomy" id="2825102"/>
    <lineage>
        <taxon>Viruses</taxon>
        <taxon>Duplodnaviria</taxon>
        <taxon>Heunggongvirae</taxon>
        <taxon>Uroviricota</taxon>
        <taxon>Caudoviricetes</taxon>
    </lineage>
</organism>
<protein>
    <submittedName>
        <fullName evidence="1">Uncharacterized protein</fullName>
    </submittedName>
</protein>
<accession>A0A8S5UKK9</accession>
<dbReference type="EMBL" id="BK016102">
    <property type="protein sequence ID" value="DAF95016.1"/>
    <property type="molecule type" value="Genomic_DNA"/>
</dbReference>
<proteinExistence type="predicted"/>
<name>A0A8S5UKK9_9CAUD</name>
<evidence type="ECO:0000313" key="1">
    <source>
        <dbReference type="EMBL" id="DAF95016.1"/>
    </source>
</evidence>